<dbReference type="EMBL" id="JACSQN010000011">
    <property type="protein sequence ID" value="MBD7985487.1"/>
    <property type="molecule type" value="Genomic_DNA"/>
</dbReference>
<evidence type="ECO:0000313" key="2">
    <source>
        <dbReference type="EMBL" id="MBD7985487.1"/>
    </source>
</evidence>
<reference evidence="2 3" key="1">
    <citation type="submission" date="2020-08" db="EMBL/GenBank/DDBJ databases">
        <title>A Genomic Blueprint of the Chicken Gut Microbiome.</title>
        <authorList>
            <person name="Gilroy R."/>
            <person name="Ravi A."/>
            <person name="Getino M."/>
            <person name="Pursley I."/>
            <person name="Horton D.L."/>
            <person name="Alikhan N.-F."/>
            <person name="Baker D."/>
            <person name="Gharbi K."/>
            <person name="Hall N."/>
            <person name="Watson M."/>
            <person name="Adriaenssens E.M."/>
            <person name="Foster-Nyarko E."/>
            <person name="Jarju S."/>
            <person name="Secka A."/>
            <person name="Antonio M."/>
            <person name="Oren A."/>
            <person name="Chaudhuri R."/>
            <person name="La Ragione R.M."/>
            <person name="Hildebrand F."/>
            <person name="Pallen M.J."/>
        </authorList>
    </citation>
    <scope>NUCLEOTIDE SEQUENCE [LARGE SCALE GENOMIC DNA]</scope>
    <source>
        <strain evidence="2 3">Sa2YVA2</strain>
    </source>
</reference>
<dbReference type="Proteomes" id="UP000626786">
    <property type="component" value="Unassembled WGS sequence"/>
</dbReference>
<keyword evidence="1" id="KW-0472">Membrane</keyword>
<evidence type="ECO:0008006" key="4">
    <source>
        <dbReference type="Google" id="ProtNLM"/>
    </source>
</evidence>
<evidence type="ECO:0000313" key="3">
    <source>
        <dbReference type="Proteomes" id="UP000626786"/>
    </source>
</evidence>
<comment type="caution">
    <text evidence="2">The sequence shown here is derived from an EMBL/GenBank/DDBJ whole genome shotgun (WGS) entry which is preliminary data.</text>
</comment>
<accession>A0ABR8UBS2</accession>
<feature type="transmembrane region" description="Helical" evidence="1">
    <location>
        <begin position="61"/>
        <end position="82"/>
    </location>
</feature>
<name>A0ABR8UBS2_9BACL</name>
<protein>
    <recommendedName>
        <fullName evidence="4">Holin</fullName>
    </recommendedName>
</protein>
<feature type="transmembrane region" description="Helical" evidence="1">
    <location>
        <begin position="12"/>
        <end position="32"/>
    </location>
</feature>
<feature type="transmembrane region" description="Helical" evidence="1">
    <location>
        <begin position="39"/>
        <end position="55"/>
    </location>
</feature>
<sequence>MLNEFPIIHTNIWDAVWAVPVVLLIVLIAHWLLKVPESWISTVSTVFALLLSIFITHRGDLAAGIFMGLFYSGAAMGTVYSLKQSYLAFRKRV</sequence>
<keyword evidence="1" id="KW-0812">Transmembrane</keyword>
<keyword evidence="1" id="KW-1133">Transmembrane helix</keyword>
<keyword evidence="3" id="KW-1185">Reference proteome</keyword>
<proteinExistence type="predicted"/>
<evidence type="ECO:0000256" key="1">
    <source>
        <dbReference type="SAM" id="Phobius"/>
    </source>
</evidence>
<organism evidence="2 3">
    <name type="scientific">Sporosarcina quadrami</name>
    <dbReference type="NCBI Taxonomy" id="2762234"/>
    <lineage>
        <taxon>Bacteria</taxon>
        <taxon>Bacillati</taxon>
        <taxon>Bacillota</taxon>
        <taxon>Bacilli</taxon>
        <taxon>Bacillales</taxon>
        <taxon>Caryophanaceae</taxon>
        <taxon>Sporosarcina</taxon>
    </lineage>
</organism>
<dbReference type="RefSeq" id="WP_191695308.1">
    <property type="nucleotide sequence ID" value="NZ_JACSQN010000011.1"/>
</dbReference>
<gene>
    <name evidence="2" type="ORF">H9649_12875</name>
</gene>